<dbReference type="Proteomes" id="UP001428290">
    <property type="component" value="Unassembled WGS sequence"/>
</dbReference>
<evidence type="ECO:0000313" key="1">
    <source>
        <dbReference type="EMBL" id="GAA5527607.1"/>
    </source>
</evidence>
<proteinExistence type="predicted"/>
<protein>
    <recommendedName>
        <fullName evidence="3">DUF3987 domain-containing protein</fullName>
    </recommendedName>
</protein>
<comment type="caution">
    <text evidence="1">The sequence shown here is derived from an EMBL/GenBank/DDBJ whole genome shotgun (WGS) entry which is preliminary data.</text>
</comment>
<keyword evidence="2" id="KW-1185">Reference proteome</keyword>
<dbReference type="Pfam" id="PF13148">
    <property type="entry name" value="DUF3987"/>
    <property type="match status" value="1"/>
</dbReference>
<accession>A0ABP9WWM2</accession>
<gene>
    <name evidence="1" type="ORF">Hgul01_01395</name>
</gene>
<evidence type="ECO:0000313" key="2">
    <source>
        <dbReference type="Proteomes" id="UP001428290"/>
    </source>
</evidence>
<sequence>MTTPLYAQVRTAIQQLLAGQTLDLTRDWGEWLSMIQSLVYAFEQGGSAAVQTALETAMRVDSRVAALVVDPAPPTALRTMPPLPSELSKAIRQHGACGHWLDTYIGYASYASPVTPAIFHEAAGLFLAATAIARRLYLQIGETYYYPNVYALFVAPPGRYAKSTAMKVVERVLRRAGLGHLLLPDKSTPQSLLQQFSTVIPDKLDSYSDYDREQWLLARAQAAQRAWLLDEAGFLFSDMKKEYMAELLSLLLKLFDNPEYLAHETITHGRTTIRDASLSFLGATTPKNIEEHLRSEKLWDEGLWSRFAILIPEHDPIYAEFPDELTMPPALLDGLKHLDLLFPKPDAELVDDVPEENIKRFVRIYNEHPPSAIRLAPGVMSLWKRYDKAVRFDLPNNGLPDTLYASYARFPGHVLRVAMILAAMDCPELPVMMQLDHLKRAITIVERWRSDLHRIWSDGIRSEETKLGDKLVGMLKASLSGLTVRDICRQTNQSKKEITEVLEVLRLAGQIDVLETKAANGRVMQLWRYSA</sequence>
<dbReference type="EMBL" id="BAABRU010000004">
    <property type="protein sequence ID" value="GAA5527607.1"/>
    <property type="molecule type" value="Genomic_DNA"/>
</dbReference>
<evidence type="ECO:0008006" key="3">
    <source>
        <dbReference type="Google" id="ProtNLM"/>
    </source>
</evidence>
<reference evidence="1 2" key="1">
    <citation type="submission" date="2024-02" db="EMBL/GenBank/DDBJ databases">
        <title>Herpetosiphon gulosus NBRC 112829.</title>
        <authorList>
            <person name="Ichikawa N."/>
            <person name="Katano-Makiyama Y."/>
            <person name="Hidaka K."/>
        </authorList>
    </citation>
    <scope>NUCLEOTIDE SEQUENCE [LARGE SCALE GENOMIC DNA]</scope>
    <source>
        <strain evidence="1 2">NBRC 112829</strain>
    </source>
</reference>
<name>A0ABP9WWM2_9CHLR</name>
<organism evidence="1 2">
    <name type="scientific">Herpetosiphon gulosus</name>
    <dbReference type="NCBI Taxonomy" id="1973496"/>
    <lineage>
        <taxon>Bacteria</taxon>
        <taxon>Bacillati</taxon>
        <taxon>Chloroflexota</taxon>
        <taxon>Chloroflexia</taxon>
        <taxon>Herpetosiphonales</taxon>
        <taxon>Herpetosiphonaceae</taxon>
        <taxon>Herpetosiphon</taxon>
    </lineage>
</organism>
<dbReference type="InterPro" id="IPR025048">
    <property type="entry name" value="DUF3987"/>
</dbReference>
<dbReference type="RefSeq" id="WP_345721233.1">
    <property type="nucleotide sequence ID" value="NZ_BAABRU010000004.1"/>
</dbReference>